<accession>A0A2T5RHH4</accession>
<comment type="caution">
    <text evidence="25">The sequence shown here is derived from an EMBL/GenBank/DDBJ whole genome shotgun (WGS) entry which is preliminary data.</text>
</comment>
<dbReference type="InterPro" id="IPR040442">
    <property type="entry name" value="Pyrv_kinase-like_dom_sf"/>
</dbReference>
<dbReference type="GO" id="GO:0046872">
    <property type="term" value="F:metal ion binding"/>
    <property type="evidence" value="ECO:0007669"/>
    <property type="project" value="UniProtKB-KW"/>
</dbReference>
<feature type="binding site" evidence="19">
    <location>
        <position position="467"/>
    </location>
    <ligand>
        <name>phosphoenolpyruvate</name>
        <dbReference type="ChEBI" id="CHEBI:58702"/>
    </ligand>
</feature>
<comment type="cofactor">
    <cofactor evidence="2 17 20">
        <name>Mg(2+)</name>
        <dbReference type="ChEBI" id="CHEBI:18420"/>
    </cofactor>
</comment>
<keyword evidence="12 17" id="KW-0598">Phosphotransferase system</keyword>
<dbReference type="InterPro" id="IPR036618">
    <property type="entry name" value="PtsI_HPr-bd_sf"/>
</dbReference>
<dbReference type="SUPFAM" id="SSF47831">
    <property type="entry name" value="Enzyme I of the PEP:sugar phosphotransferase system HPr-binding (sub)domain"/>
    <property type="match status" value="1"/>
</dbReference>
<dbReference type="Gene3D" id="3.20.20.60">
    <property type="entry name" value="Phosphoenolpyruvate-binding domains"/>
    <property type="match status" value="1"/>
</dbReference>
<dbReference type="SUPFAM" id="SSF52009">
    <property type="entry name" value="Phosphohistidine domain"/>
    <property type="match status" value="1"/>
</dbReference>
<keyword evidence="21" id="KW-0175">Coiled coil</keyword>
<evidence type="ECO:0000256" key="18">
    <source>
        <dbReference type="PIRSR" id="PIRSR000732-1"/>
    </source>
</evidence>
<evidence type="ECO:0000256" key="14">
    <source>
        <dbReference type="ARBA" id="ARBA00022777"/>
    </source>
</evidence>
<evidence type="ECO:0000256" key="12">
    <source>
        <dbReference type="ARBA" id="ARBA00022683"/>
    </source>
</evidence>
<evidence type="ECO:0000256" key="16">
    <source>
        <dbReference type="ARBA" id="ARBA00033235"/>
    </source>
</evidence>
<dbReference type="EMBL" id="QAXS01000027">
    <property type="protein sequence ID" value="PTV96137.1"/>
    <property type="molecule type" value="Genomic_DNA"/>
</dbReference>
<sequence>MILLEGIAASPGIAIGKSLLKLEKEIEIDKENIADDQVEQEIEKLHNALTESKKQLEQLKEETAEKLGEEKAEIFAAHLMILDDPEVIPAFENKIKDNKLNAAAAVKEVIDEFAAMFAAMDDEYLRERGSDIKDVGMRVIKNLLGIEDIADKMDEEVIIIAEDLTPSDTAQLDTDKVLAFVTKEGSRTSHSAIMARSLGIPSVVGVGSELIEKAENGMEIIVDGNSGNIYFNPDQSTLDEYEVKLEEYEAEQERLKAFKDKKAETEDGHRVEVVGNMGNLKDVDPILANGGEGVGLFRSEFLYMDRDELPTEEEQFKVYKDVAEKMGDRPVVIRTLDVGGDKELPYLDFPEEMNPFLGYRAIRVCLERDDIFKPQLRALLRAGVYGNLKIMFPMISSLNELMLAKEKVEEAKAELEAEGLEYNADIDLGMMIEIPAAVMIADKLASEVDFFSIGTNDLIQYTVAVDRMNEQIAEMHTPYHPAVLRLIKKTIEAAHAEDIWVGMCGEAAGEELLLPFLLGAGLDEFSMSAVSILKIKEILTKWTLAEAEEVSREVLNLGTVSEVKDYLNKIKK</sequence>
<name>A0A2T5RHH4_9FIRM</name>
<dbReference type="InterPro" id="IPR036637">
    <property type="entry name" value="Phosphohistidine_dom_sf"/>
</dbReference>
<reference evidence="25 26" key="1">
    <citation type="submission" date="2018-04" db="EMBL/GenBank/DDBJ databases">
        <title>Subsurface microbial communities from deep shales in Ohio and West Virginia, USA.</title>
        <authorList>
            <person name="Wrighton K."/>
        </authorList>
    </citation>
    <scope>NUCLEOTIDE SEQUENCE [LARGE SCALE GENOMIC DNA]</scope>
    <source>
        <strain evidence="25 26">WC1</strain>
    </source>
</reference>
<evidence type="ECO:0000256" key="3">
    <source>
        <dbReference type="ARBA" id="ARBA00002728"/>
    </source>
</evidence>
<dbReference type="OrthoDB" id="9765468at2"/>
<evidence type="ECO:0000256" key="8">
    <source>
        <dbReference type="ARBA" id="ARBA00022448"/>
    </source>
</evidence>
<evidence type="ECO:0000313" key="25">
    <source>
        <dbReference type="EMBL" id="PTV96137.1"/>
    </source>
</evidence>
<dbReference type="GO" id="GO:0008965">
    <property type="term" value="F:phosphoenolpyruvate-protein phosphotransferase activity"/>
    <property type="evidence" value="ECO:0007669"/>
    <property type="project" value="UniProtKB-EC"/>
</dbReference>
<dbReference type="PANTHER" id="PTHR46244:SF3">
    <property type="entry name" value="PHOSPHOENOLPYRUVATE-PROTEIN PHOSPHOTRANSFERASE"/>
    <property type="match status" value="1"/>
</dbReference>
<keyword evidence="11 17" id="KW-0808">Transferase</keyword>
<dbReference type="Pfam" id="PF02896">
    <property type="entry name" value="PEP-utilizers_C"/>
    <property type="match status" value="1"/>
</dbReference>
<keyword evidence="8 17" id="KW-0813">Transport</keyword>
<dbReference type="InterPro" id="IPR024692">
    <property type="entry name" value="PTS_EI"/>
</dbReference>
<comment type="function">
    <text evidence="3 17">General (non sugar-specific) component of the phosphoenolpyruvate-dependent sugar phosphotransferase system (sugar PTS). This major carbohydrate active-transport system catalyzes the phosphorylation of incoming sugar substrates concomitantly with their translocation across the cell membrane. Enzyme I transfers the phosphoryl group from phosphoenolpyruvate (PEP) to the phosphoryl carrier protein (HPr).</text>
</comment>
<dbReference type="InterPro" id="IPR023151">
    <property type="entry name" value="PEP_util_CS"/>
</dbReference>
<feature type="binding site" evidence="19">
    <location>
        <position position="334"/>
    </location>
    <ligand>
        <name>phosphoenolpyruvate</name>
        <dbReference type="ChEBI" id="CHEBI:58702"/>
    </ligand>
</feature>
<feature type="binding site" evidence="20">
    <location>
        <position position="433"/>
    </location>
    <ligand>
        <name>Mg(2+)</name>
        <dbReference type="ChEBI" id="CHEBI:18420"/>
    </ligand>
</feature>
<comment type="similarity">
    <text evidence="5 17">Belongs to the PEP-utilizing enzyme family.</text>
</comment>
<comment type="catalytic activity">
    <reaction evidence="1 17">
        <text>L-histidyl-[protein] + phosphoenolpyruvate = N(pros)-phospho-L-histidyl-[protein] + pyruvate</text>
        <dbReference type="Rhea" id="RHEA:23880"/>
        <dbReference type="Rhea" id="RHEA-COMP:9745"/>
        <dbReference type="Rhea" id="RHEA-COMP:9746"/>
        <dbReference type="ChEBI" id="CHEBI:15361"/>
        <dbReference type="ChEBI" id="CHEBI:29979"/>
        <dbReference type="ChEBI" id="CHEBI:58702"/>
        <dbReference type="ChEBI" id="CHEBI:64837"/>
        <dbReference type="EC" id="2.7.3.9"/>
    </reaction>
</comment>
<dbReference type="AlphaFoldDB" id="A0A2T5RHH4"/>
<evidence type="ECO:0000313" key="26">
    <source>
        <dbReference type="Proteomes" id="UP000244089"/>
    </source>
</evidence>
<comment type="subcellular location">
    <subcellularLocation>
        <location evidence="4 17">Cytoplasm</location>
    </subcellularLocation>
</comment>
<dbReference type="PANTHER" id="PTHR46244">
    <property type="entry name" value="PHOSPHOENOLPYRUVATE-PROTEIN PHOSPHOTRANSFERASE"/>
    <property type="match status" value="1"/>
</dbReference>
<dbReference type="Gene3D" id="1.10.274.10">
    <property type="entry name" value="PtsI, HPr-binding domain"/>
    <property type="match status" value="1"/>
</dbReference>
<feature type="coiled-coil region" evidence="21">
    <location>
        <begin position="238"/>
        <end position="268"/>
    </location>
</feature>
<dbReference type="Pfam" id="PF05524">
    <property type="entry name" value="PEP-utilisers_N"/>
    <property type="match status" value="1"/>
</dbReference>
<evidence type="ECO:0000256" key="11">
    <source>
        <dbReference type="ARBA" id="ARBA00022679"/>
    </source>
</evidence>
<evidence type="ECO:0000256" key="10">
    <source>
        <dbReference type="ARBA" id="ARBA00022597"/>
    </source>
</evidence>
<feature type="domain" description="PEP-utilising enzyme C-terminal" evidence="23">
    <location>
        <begin position="253"/>
        <end position="541"/>
    </location>
</feature>
<evidence type="ECO:0000256" key="13">
    <source>
        <dbReference type="ARBA" id="ARBA00022723"/>
    </source>
</evidence>
<dbReference type="EC" id="2.7.3.9" evidence="6 17"/>
<dbReference type="Proteomes" id="UP000244089">
    <property type="component" value="Unassembled WGS sequence"/>
</dbReference>
<dbReference type="RefSeq" id="WP_108141470.1">
    <property type="nucleotide sequence ID" value="NZ_QAXS01000027.1"/>
</dbReference>
<feature type="binding site" evidence="19">
    <location>
        <begin position="456"/>
        <end position="457"/>
    </location>
    <ligand>
        <name>phosphoenolpyruvate</name>
        <dbReference type="ChEBI" id="CHEBI:58702"/>
    </ligand>
</feature>
<evidence type="ECO:0000256" key="9">
    <source>
        <dbReference type="ARBA" id="ARBA00022490"/>
    </source>
</evidence>
<dbReference type="Gene3D" id="3.50.30.10">
    <property type="entry name" value="Phosphohistidine domain"/>
    <property type="match status" value="1"/>
</dbReference>
<evidence type="ECO:0000256" key="4">
    <source>
        <dbReference type="ARBA" id="ARBA00004496"/>
    </source>
</evidence>
<dbReference type="PROSITE" id="PS00742">
    <property type="entry name" value="PEP_ENZYMES_2"/>
    <property type="match status" value="1"/>
</dbReference>
<evidence type="ECO:0000256" key="20">
    <source>
        <dbReference type="PIRSR" id="PIRSR000732-3"/>
    </source>
</evidence>
<evidence type="ECO:0000256" key="2">
    <source>
        <dbReference type="ARBA" id="ARBA00001946"/>
    </source>
</evidence>
<dbReference type="GO" id="GO:0005737">
    <property type="term" value="C:cytoplasm"/>
    <property type="evidence" value="ECO:0007669"/>
    <property type="project" value="UniProtKB-SubCell"/>
</dbReference>
<protein>
    <recommendedName>
        <fullName evidence="7 17">Phosphoenolpyruvate-protein phosphotransferase</fullName>
        <ecNumber evidence="6 17">2.7.3.9</ecNumber>
    </recommendedName>
    <alternativeName>
        <fullName evidence="16 17">Phosphotransferase system, enzyme I</fullName>
    </alternativeName>
</protein>
<keyword evidence="10 17" id="KW-0762">Sugar transport</keyword>
<feature type="binding site" evidence="19">
    <location>
        <position position="298"/>
    </location>
    <ligand>
        <name>phosphoenolpyruvate</name>
        <dbReference type="ChEBI" id="CHEBI:58702"/>
    </ligand>
</feature>
<evidence type="ECO:0000256" key="5">
    <source>
        <dbReference type="ARBA" id="ARBA00007837"/>
    </source>
</evidence>
<dbReference type="FunFam" id="3.20.20.60:FF:000007">
    <property type="entry name" value="Phosphoenolpyruvate-protein phosphotransferase"/>
    <property type="match status" value="1"/>
</dbReference>
<keyword evidence="9 17" id="KW-0963">Cytoplasm</keyword>
<evidence type="ECO:0000259" key="23">
    <source>
        <dbReference type="Pfam" id="PF02896"/>
    </source>
</evidence>
<proteinExistence type="inferred from homology"/>
<dbReference type="Pfam" id="PF00391">
    <property type="entry name" value="PEP-utilizers"/>
    <property type="match status" value="1"/>
</dbReference>
<gene>
    <name evidence="25" type="ORF">C8C76_12738</name>
</gene>
<dbReference type="InterPro" id="IPR000121">
    <property type="entry name" value="PEP_util_C"/>
</dbReference>
<evidence type="ECO:0000256" key="6">
    <source>
        <dbReference type="ARBA" id="ARBA00012232"/>
    </source>
</evidence>
<keyword evidence="14 17" id="KW-0418">Kinase</keyword>
<evidence type="ECO:0000256" key="15">
    <source>
        <dbReference type="ARBA" id="ARBA00022842"/>
    </source>
</evidence>
<evidence type="ECO:0000256" key="21">
    <source>
        <dbReference type="SAM" id="Coils"/>
    </source>
</evidence>
<evidence type="ECO:0000256" key="17">
    <source>
        <dbReference type="PIRNR" id="PIRNR000732"/>
    </source>
</evidence>
<dbReference type="InterPro" id="IPR050499">
    <property type="entry name" value="PEP-utilizing_PTS_enzyme"/>
</dbReference>
<evidence type="ECO:0000256" key="7">
    <source>
        <dbReference type="ARBA" id="ARBA00016544"/>
    </source>
</evidence>
<feature type="coiled-coil region" evidence="21">
    <location>
        <begin position="394"/>
        <end position="425"/>
    </location>
</feature>
<feature type="active site" description="Proton donor" evidence="18">
    <location>
        <position position="504"/>
    </location>
</feature>
<feature type="binding site" evidence="20">
    <location>
        <position position="457"/>
    </location>
    <ligand>
        <name>Mg(2+)</name>
        <dbReference type="ChEBI" id="CHEBI:18420"/>
    </ligand>
</feature>
<dbReference type="SUPFAM" id="SSF51621">
    <property type="entry name" value="Phosphoenolpyruvate/pyruvate domain"/>
    <property type="match status" value="1"/>
</dbReference>
<dbReference type="InterPro" id="IPR008279">
    <property type="entry name" value="PEP-util_enz_mobile_dom"/>
</dbReference>
<feature type="domain" description="PEP-utilising enzyme mobile" evidence="22">
    <location>
        <begin position="154"/>
        <end position="227"/>
    </location>
</feature>
<evidence type="ECO:0000256" key="19">
    <source>
        <dbReference type="PIRSR" id="PIRSR000732-2"/>
    </source>
</evidence>
<keyword evidence="15 17" id="KW-0460">Magnesium</keyword>
<dbReference type="InterPro" id="IPR006318">
    <property type="entry name" value="PTS_EI-like"/>
</dbReference>
<keyword evidence="13 17" id="KW-0479">Metal-binding</keyword>
<feature type="active site" description="Tele-phosphohistidine intermediate" evidence="18">
    <location>
        <position position="190"/>
    </location>
</feature>
<evidence type="ECO:0000259" key="22">
    <source>
        <dbReference type="Pfam" id="PF00391"/>
    </source>
</evidence>
<evidence type="ECO:0000256" key="1">
    <source>
        <dbReference type="ARBA" id="ARBA00000683"/>
    </source>
</evidence>
<dbReference type="GO" id="GO:0009401">
    <property type="term" value="P:phosphoenolpyruvate-dependent sugar phosphotransferase system"/>
    <property type="evidence" value="ECO:0007669"/>
    <property type="project" value="UniProtKB-KW"/>
</dbReference>
<evidence type="ECO:0000259" key="24">
    <source>
        <dbReference type="Pfam" id="PF05524"/>
    </source>
</evidence>
<dbReference type="InterPro" id="IPR008731">
    <property type="entry name" value="PTS_EIN"/>
</dbReference>
<keyword evidence="25" id="KW-0670">Pyruvate</keyword>
<dbReference type="InterPro" id="IPR015813">
    <property type="entry name" value="Pyrv/PenolPyrv_kinase-like_dom"/>
</dbReference>
<dbReference type="NCBIfam" id="TIGR01417">
    <property type="entry name" value="PTS_I_fam"/>
    <property type="match status" value="1"/>
</dbReference>
<feature type="coiled-coil region" evidence="21">
    <location>
        <begin position="19"/>
        <end position="73"/>
    </location>
</feature>
<dbReference type="PRINTS" id="PR01736">
    <property type="entry name" value="PHPHTRNFRASE"/>
</dbReference>
<feature type="domain" description="Phosphotransferase system enzyme I N-terminal" evidence="24">
    <location>
        <begin position="5"/>
        <end position="128"/>
    </location>
</feature>
<dbReference type="GO" id="GO:0016301">
    <property type="term" value="F:kinase activity"/>
    <property type="evidence" value="ECO:0007669"/>
    <property type="project" value="UniProtKB-KW"/>
</dbReference>
<organism evidence="25 26">
    <name type="scientific">Halanaerobium saccharolyticum</name>
    <dbReference type="NCBI Taxonomy" id="43595"/>
    <lineage>
        <taxon>Bacteria</taxon>
        <taxon>Bacillati</taxon>
        <taxon>Bacillota</taxon>
        <taxon>Clostridia</taxon>
        <taxon>Halanaerobiales</taxon>
        <taxon>Halanaerobiaceae</taxon>
        <taxon>Halanaerobium</taxon>
    </lineage>
</organism>
<dbReference type="PIRSF" id="PIRSF000732">
    <property type="entry name" value="PTS_enzyme_I"/>
    <property type="match status" value="1"/>
</dbReference>